<dbReference type="GO" id="GO:0006354">
    <property type="term" value="P:DNA-templated transcription elongation"/>
    <property type="evidence" value="ECO:0007669"/>
    <property type="project" value="TreeGrafter"/>
</dbReference>
<dbReference type="Pfam" id="PF01272">
    <property type="entry name" value="GreA_GreB"/>
    <property type="match status" value="1"/>
</dbReference>
<dbReference type="Proteomes" id="UP000237889">
    <property type="component" value="Chromosome"/>
</dbReference>
<feature type="domain" description="Transcription elongation factor GreA/GreB C-terminal" evidence="2">
    <location>
        <begin position="90"/>
        <end position="156"/>
    </location>
</feature>
<evidence type="ECO:0000313" key="4">
    <source>
        <dbReference type="Proteomes" id="UP000237889"/>
    </source>
</evidence>
<evidence type="ECO:0000259" key="2">
    <source>
        <dbReference type="Pfam" id="PF01272"/>
    </source>
</evidence>
<dbReference type="InterPro" id="IPR001437">
    <property type="entry name" value="Tscrpt_elong_fac_GreA/B_C"/>
</dbReference>
<dbReference type="PANTHER" id="PTHR30437:SF6">
    <property type="entry name" value="TRANSCRIPTION ELONGATION FACTOR GREB"/>
    <property type="match status" value="1"/>
</dbReference>
<dbReference type="GO" id="GO:0032784">
    <property type="term" value="P:regulation of DNA-templated transcription elongation"/>
    <property type="evidence" value="ECO:0007669"/>
    <property type="project" value="InterPro"/>
</dbReference>
<dbReference type="AlphaFoldDB" id="A0A2S0NC55"/>
<keyword evidence="3" id="KW-0648">Protein biosynthesis</keyword>
<keyword evidence="4" id="KW-1185">Reference proteome</keyword>
<name>A0A2S0NC55_9HYPH</name>
<evidence type="ECO:0000313" key="3">
    <source>
        <dbReference type="EMBL" id="AVO45749.1"/>
    </source>
</evidence>
<accession>A0A2S0NC55</accession>
<feature type="region of interest" description="Disordered" evidence="1">
    <location>
        <begin position="1"/>
        <end position="28"/>
    </location>
</feature>
<dbReference type="SUPFAM" id="SSF54534">
    <property type="entry name" value="FKBP-like"/>
    <property type="match status" value="1"/>
</dbReference>
<dbReference type="NCBIfam" id="NF004973">
    <property type="entry name" value="PRK06342.1"/>
    <property type="match status" value="1"/>
</dbReference>
<protein>
    <submittedName>
        <fullName evidence="3">Transcription elongation factor</fullName>
    </submittedName>
</protein>
<dbReference type="GO" id="GO:0003677">
    <property type="term" value="F:DNA binding"/>
    <property type="evidence" value="ECO:0007669"/>
    <property type="project" value="InterPro"/>
</dbReference>
<dbReference type="PANTHER" id="PTHR30437">
    <property type="entry name" value="TRANSCRIPTION ELONGATION FACTOR GREA"/>
    <property type="match status" value="1"/>
</dbReference>
<dbReference type="InterPro" id="IPR036953">
    <property type="entry name" value="GreA/GreB_C_sf"/>
</dbReference>
<gene>
    <name evidence="3" type="ORF">C6569_12110</name>
</gene>
<sequence length="158" mass="16530">MSVAFTKENDRDGTEANLQDRPISPHPNLVTAEGMAALEAALAAAKAAVQEARDAGEDATGLALARASRDARYYSARHASAELVGPPPADGKVHFGSRVTFDRDDGRRQTFRIVGEDEAEPADGTISYVSPVARALMGKQVGDVALVGGGEVEIVEIG</sequence>
<dbReference type="GO" id="GO:0003746">
    <property type="term" value="F:translation elongation factor activity"/>
    <property type="evidence" value="ECO:0007669"/>
    <property type="project" value="UniProtKB-KW"/>
</dbReference>
<organism evidence="3 4">
    <name type="scientific">Phreatobacter cathodiphilus</name>
    <dbReference type="NCBI Taxonomy" id="1868589"/>
    <lineage>
        <taxon>Bacteria</taxon>
        <taxon>Pseudomonadati</taxon>
        <taxon>Pseudomonadota</taxon>
        <taxon>Alphaproteobacteria</taxon>
        <taxon>Hyphomicrobiales</taxon>
        <taxon>Phreatobacteraceae</taxon>
        <taxon>Phreatobacter</taxon>
    </lineage>
</organism>
<proteinExistence type="predicted"/>
<reference evidence="3 4" key="1">
    <citation type="submission" date="2018-03" db="EMBL/GenBank/DDBJ databases">
        <title>Genome sequencing of Phreatobacter sp.</title>
        <authorList>
            <person name="Kim S.-J."/>
            <person name="Heo J."/>
            <person name="Kwon S.-W."/>
        </authorList>
    </citation>
    <scope>NUCLEOTIDE SEQUENCE [LARGE SCALE GENOMIC DNA]</scope>
    <source>
        <strain evidence="3 4">S-12</strain>
    </source>
</reference>
<evidence type="ECO:0000256" key="1">
    <source>
        <dbReference type="SAM" id="MobiDB-lite"/>
    </source>
</evidence>
<dbReference type="InterPro" id="IPR023459">
    <property type="entry name" value="Tscrpt_elong_fac_GreA/B_fam"/>
</dbReference>
<dbReference type="OrthoDB" id="8537952at2"/>
<dbReference type="RefSeq" id="WP_106749090.1">
    <property type="nucleotide sequence ID" value="NZ_CP027668.1"/>
</dbReference>
<dbReference type="EMBL" id="CP027668">
    <property type="protein sequence ID" value="AVO45749.1"/>
    <property type="molecule type" value="Genomic_DNA"/>
</dbReference>
<dbReference type="KEGG" id="phr:C6569_12110"/>
<dbReference type="Gene3D" id="3.10.50.30">
    <property type="entry name" value="Transcription elongation factor, GreA/GreB, C-terminal domain"/>
    <property type="match status" value="1"/>
</dbReference>
<dbReference type="GO" id="GO:0070063">
    <property type="term" value="F:RNA polymerase binding"/>
    <property type="evidence" value="ECO:0007669"/>
    <property type="project" value="InterPro"/>
</dbReference>
<keyword evidence="3" id="KW-0251">Elongation factor</keyword>